<name>A0A4C1VDL8_EUMVA</name>
<evidence type="ECO:0000313" key="1">
    <source>
        <dbReference type="EMBL" id="GBP36367.1"/>
    </source>
</evidence>
<sequence>MPHDAAENLDILPKLFAALSSIDSACCANESQSSITTPSTVAAETTWIESPPILTVGGLCSLPLTDRNQSDRAVRFRVGRHPAVPLLQNEQVTALPHPGKTPSLTHLSYALVNSDCAARQTCFTILGLIPSNPEAM</sequence>
<protein>
    <submittedName>
        <fullName evidence="1">Uncharacterized protein</fullName>
    </submittedName>
</protein>
<gene>
    <name evidence="1" type="ORF">EVAR_87946_1</name>
</gene>
<proteinExistence type="predicted"/>
<evidence type="ECO:0000313" key="2">
    <source>
        <dbReference type="Proteomes" id="UP000299102"/>
    </source>
</evidence>
<dbReference type="EMBL" id="BGZK01000318">
    <property type="protein sequence ID" value="GBP36367.1"/>
    <property type="molecule type" value="Genomic_DNA"/>
</dbReference>
<dbReference type="AlphaFoldDB" id="A0A4C1VDL8"/>
<comment type="caution">
    <text evidence="1">The sequence shown here is derived from an EMBL/GenBank/DDBJ whole genome shotgun (WGS) entry which is preliminary data.</text>
</comment>
<dbReference type="Proteomes" id="UP000299102">
    <property type="component" value="Unassembled WGS sequence"/>
</dbReference>
<reference evidence="1 2" key="1">
    <citation type="journal article" date="2019" name="Commun. Biol.">
        <title>The bagworm genome reveals a unique fibroin gene that provides high tensile strength.</title>
        <authorList>
            <person name="Kono N."/>
            <person name="Nakamura H."/>
            <person name="Ohtoshi R."/>
            <person name="Tomita M."/>
            <person name="Numata K."/>
            <person name="Arakawa K."/>
        </authorList>
    </citation>
    <scope>NUCLEOTIDE SEQUENCE [LARGE SCALE GENOMIC DNA]</scope>
</reference>
<keyword evidence="2" id="KW-1185">Reference proteome</keyword>
<organism evidence="1 2">
    <name type="scientific">Eumeta variegata</name>
    <name type="common">Bagworm moth</name>
    <name type="synonym">Eumeta japonica</name>
    <dbReference type="NCBI Taxonomy" id="151549"/>
    <lineage>
        <taxon>Eukaryota</taxon>
        <taxon>Metazoa</taxon>
        <taxon>Ecdysozoa</taxon>
        <taxon>Arthropoda</taxon>
        <taxon>Hexapoda</taxon>
        <taxon>Insecta</taxon>
        <taxon>Pterygota</taxon>
        <taxon>Neoptera</taxon>
        <taxon>Endopterygota</taxon>
        <taxon>Lepidoptera</taxon>
        <taxon>Glossata</taxon>
        <taxon>Ditrysia</taxon>
        <taxon>Tineoidea</taxon>
        <taxon>Psychidae</taxon>
        <taxon>Oiketicinae</taxon>
        <taxon>Eumeta</taxon>
    </lineage>
</organism>
<accession>A0A4C1VDL8</accession>